<name>A0A6A6DVM2_9PEZI</name>
<dbReference type="EMBL" id="ML994651">
    <property type="protein sequence ID" value="KAF2181726.1"/>
    <property type="molecule type" value="Genomic_DNA"/>
</dbReference>
<sequence length="71" mass="8105">KIYVGRRFFVTKKGYFGLGPKGATNGDQIAVILGIDVPFILRKRLSQLWMIGETCARAYGWGAIKQWEVWK</sequence>
<dbReference type="OrthoDB" id="2157530at2759"/>
<feature type="non-terminal residue" evidence="1">
    <location>
        <position position="1"/>
    </location>
</feature>
<dbReference type="Pfam" id="PF26639">
    <property type="entry name" value="Het-6_barrel"/>
    <property type="match status" value="1"/>
</dbReference>
<proteinExistence type="predicted"/>
<dbReference type="AlphaFoldDB" id="A0A6A6DVM2"/>
<protein>
    <submittedName>
        <fullName evidence="1">Uncharacterized protein</fullName>
    </submittedName>
</protein>
<accession>A0A6A6DVM2</accession>
<reference evidence="1" key="1">
    <citation type="journal article" date="2020" name="Stud. Mycol.">
        <title>101 Dothideomycetes genomes: a test case for predicting lifestyles and emergence of pathogens.</title>
        <authorList>
            <person name="Haridas S."/>
            <person name="Albert R."/>
            <person name="Binder M."/>
            <person name="Bloem J."/>
            <person name="Labutti K."/>
            <person name="Salamov A."/>
            <person name="Andreopoulos B."/>
            <person name="Baker S."/>
            <person name="Barry K."/>
            <person name="Bills G."/>
            <person name="Bluhm B."/>
            <person name="Cannon C."/>
            <person name="Castanera R."/>
            <person name="Culley D."/>
            <person name="Daum C."/>
            <person name="Ezra D."/>
            <person name="Gonzalez J."/>
            <person name="Henrissat B."/>
            <person name="Kuo A."/>
            <person name="Liang C."/>
            <person name="Lipzen A."/>
            <person name="Lutzoni F."/>
            <person name="Magnuson J."/>
            <person name="Mondo S."/>
            <person name="Nolan M."/>
            <person name="Ohm R."/>
            <person name="Pangilinan J."/>
            <person name="Park H.-J."/>
            <person name="Ramirez L."/>
            <person name="Alfaro M."/>
            <person name="Sun H."/>
            <person name="Tritt A."/>
            <person name="Yoshinaga Y."/>
            <person name="Zwiers L.-H."/>
            <person name="Turgeon B."/>
            <person name="Goodwin S."/>
            <person name="Spatafora J."/>
            <person name="Crous P."/>
            <person name="Grigoriev I."/>
        </authorList>
    </citation>
    <scope>NUCLEOTIDE SEQUENCE</scope>
    <source>
        <strain evidence="1">CBS 207.26</strain>
    </source>
</reference>
<keyword evidence="2" id="KW-1185">Reference proteome</keyword>
<dbReference type="Proteomes" id="UP000800200">
    <property type="component" value="Unassembled WGS sequence"/>
</dbReference>
<gene>
    <name evidence="1" type="ORF">K469DRAFT_588448</name>
</gene>
<evidence type="ECO:0000313" key="1">
    <source>
        <dbReference type="EMBL" id="KAF2181726.1"/>
    </source>
</evidence>
<evidence type="ECO:0000313" key="2">
    <source>
        <dbReference type="Proteomes" id="UP000800200"/>
    </source>
</evidence>
<organism evidence="1 2">
    <name type="scientific">Zopfia rhizophila CBS 207.26</name>
    <dbReference type="NCBI Taxonomy" id="1314779"/>
    <lineage>
        <taxon>Eukaryota</taxon>
        <taxon>Fungi</taxon>
        <taxon>Dikarya</taxon>
        <taxon>Ascomycota</taxon>
        <taxon>Pezizomycotina</taxon>
        <taxon>Dothideomycetes</taxon>
        <taxon>Dothideomycetes incertae sedis</taxon>
        <taxon>Zopfiaceae</taxon>
        <taxon>Zopfia</taxon>
    </lineage>
</organism>